<feature type="transmembrane region" description="Helical" evidence="6">
    <location>
        <begin position="75"/>
        <end position="98"/>
    </location>
</feature>
<feature type="transmembrane region" description="Helical" evidence="6">
    <location>
        <begin position="213"/>
        <end position="234"/>
    </location>
</feature>
<evidence type="ECO:0000313" key="9">
    <source>
        <dbReference type="Proteomes" id="UP000236752"/>
    </source>
</evidence>
<dbReference type="PROSITE" id="PS50850">
    <property type="entry name" value="MFS"/>
    <property type="match status" value="1"/>
</dbReference>
<dbReference type="PANTHER" id="PTHR23504:SF15">
    <property type="entry name" value="MAJOR FACILITATOR SUPERFAMILY (MFS) PROFILE DOMAIN-CONTAINING PROTEIN"/>
    <property type="match status" value="1"/>
</dbReference>
<feature type="transmembrane region" description="Helical" evidence="6">
    <location>
        <begin position="304"/>
        <end position="325"/>
    </location>
</feature>
<dbReference type="InterPro" id="IPR011701">
    <property type="entry name" value="MFS"/>
</dbReference>
<evidence type="ECO:0000256" key="2">
    <source>
        <dbReference type="ARBA" id="ARBA00022448"/>
    </source>
</evidence>
<protein>
    <submittedName>
        <fullName evidence="8">MFS transporter, DHA1 family, tetracycline resistance protein</fullName>
    </submittedName>
</protein>
<feature type="transmembrane region" description="Helical" evidence="6">
    <location>
        <begin position="42"/>
        <end position="63"/>
    </location>
</feature>
<dbReference type="Gene3D" id="1.20.1250.20">
    <property type="entry name" value="MFS general substrate transporter like domains"/>
    <property type="match status" value="1"/>
</dbReference>
<dbReference type="InterPro" id="IPR020846">
    <property type="entry name" value="MFS_dom"/>
</dbReference>
<dbReference type="AlphaFoldDB" id="A0A1H6A0M8"/>
<evidence type="ECO:0000256" key="4">
    <source>
        <dbReference type="ARBA" id="ARBA00022989"/>
    </source>
</evidence>
<evidence type="ECO:0000259" key="7">
    <source>
        <dbReference type="PROSITE" id="PS50850"/>
    </source>
</evidence>
<sequence length="402" mass="42575">MRLPILFLLLTVMIDSMGIGLILPVMPELIEEVTGGTLAQAALWGGLLSTVFALMQFLFGPMLGSLSDRFGRRPILLTALGVMAIDYVIMALAGSIWLLLIGRIVAGITAATQTAASAAIADLSDPKKKAQNFGLVGAAIGLGFVLGPLLGGFLGGFGTRAPFIAAAVLAGMNMVLGYFVLPETVTDAIRRPIERSRLNPLGAFKALNRMDGVARGIAVFFLLQTAFHVYPSIWSYFGTERFGWDAGLIGLSLTIFGLSVAIVQAVLIRYILKYLGERGTVIYGLTFNMIAFLAISFVTSGHIALILTPLAAMGAVTSPAIQGMLSQRVGDNEQGALQGVFLSAAALAAIASPPLMTTIFFGFTHEGAALYFPGAPFIASIVILLAAFAVLFWPQRREQTII</sequence>
<evidence type="ECO:0000256" key="6">
    <source>
        <dbReference type="SAM" id="Phobius"/>
    </source>
</evidence>
<comment type="subcellular location">
    <subcellularLocation>
        <location evidence="1">Membrane</location>
        <topology evidence="1">Multi-pass membrane protein</topology>
    </subcellularLocation>
</comment>
<keyword evidence="5 6" id="KW-0472">Membrane</keyword>
<dbReference type="InterPro" id="IPR036259">
    <property type="entry name" value="MFS_trans_sf"/>
</dbReference>
<dbReference type="SUPFAM" id="SSF103473">
    <property type="entry name" value="MFS general substrate transporter"/>
    <property type="match status" value="1"/>
</dbReference>
<keyword evidence="9" id="KW-1185">Reference proteome</keyword>
<proteinExistence type="predicted"/>
<name>A0A1H6A0M8_9RHOB</name>
<feature type="transmembrane region" description="Helical" evidence="6">
    <location>
        <begin position="369"/>
        <end position="393"/>
    </location>
</feature>
<dbReference type="OrthoDB" id="9764259at2"/>
<dbReference type="RefSeq" id="WP_103911088.1">
    <property type="nucleotide sequence ID" value="NZ_FNUZ01000004.1"/>
</dbReference>
<reference evidence="8 9" key="1">
    <citation type="submission" date="2016-10" db="EMBL/GenBank/DDBJ databases">
        <authorList>
            <person name="de Groot N.N."/>
        </authorList>
    </citation>
    <scope>NUCLEOTIDE SEQUENCE [LARGE SCALE GENOMIC DNA]</scope>
    <source>
        <strain evidence="8 9">DSM 26915</strain>
    </source>
</reference>
<evidence type="ECO:0000313" key="8">
    <source>
        <dbReference type="EMBL" id="SEG42278.1"/>
    </source>
</evidence>
<evidence type="ECO:0000256" key="3">
    <source>
        <dbReference type="ARBA" id="ARBA00022692"/>
    </source>
</evidence>
<gene>
    <name evidence="8" type="ORF">SAMN04488045_2766</name>
</gene>
<keyword evidence="3 6" id="KW-0812">Transmembrane</keyword>
<dbReference type="GO" id="GO:0022857">
    <property type="term" value="F:transmembrane transporter activity"/>
    <property type="evidence" value="ECO:0007669"/>
    <property type="project" value="InterPro"/>
</dbReference>
<keyword evidence="4 6" id="KW-1133">Transmembrane helix</keyword>
<dbReference type="InterPro" id="IPR001958">
    <property type="entry name" value="Tet-R_TetA/multi-R_MdtG-like"/>
</dbReference>
<feature type="domain" description="Major facilitator superfamily (MFS) profile" evidence="7">
    <location>
        <begin position="4"/>
        <end position="397"/>
    </location>
</feature>
<organism evidence="8 9">
    <name type="scientific">Thalassococcus halodurans</name>
    <dbReference type="NCBI Taxonomy" id="373675"/>
    <lineage>
        <taxon>Bacteria</taxon>
        <taxon>Pseudomonadati</taxon>
        <taxon>Pseudomonadota</taxon>
        <taxon>Alphaproteobacteria</taxon>
        <taxon>Rhodobacterales</taxon>
        <taxon>Roseobacteraceae</taxon>
        <taxon>Thalassococcus</taxon>
    </lineage>
</organism>
<feature type="transmembrane region" description="Helical" evidence="6">
    <location>
        <begin position="104"/>
        <end position="121"/>
    </location>
</feature>
<feature type="transmembrane region" description="Helical" evidence="6">
    <location>
        <begin position="133"/>
        <end position="157"/>
    </location>
</feature>
<dbReference type="Proteomes" id="UP000236752">
    <property type="component" value="Unassembled WGS sequence"/>
</dbReference>
<dbReference type="PANTHER" id="PTHR23504">
    <property type="entry name" value="MAJOR FACILITATOR SUPERFAMILY DOMAIN-CONTAINING PROTEIN 10"/>
    <property type="match status" value="1"/>
</dbReference>
<feature type="transmembrane region" description="Helical" evidence="6">
    <location>
        <begin position="246"/>
        <end position="268"/>
    </location>
</feature>
<accession>A0A1H6A0M8</accession>
<keyword evidence="2" id="KW-0813">Transport</keyword>
<evidence type="ECO:0000256" key="1">
    <source>
        <dbReference type="ARBA" id="ARBA00004141"/>
    </source>
</evidence>
<feature type="transmembrane region" description="Helical" evidence="6">
    <location>
        <begin position="163"/>
        <end position="181"/>
    </location>
</feature>
<dbReference type="Pfam" id="PF07690">
    <property type="entry name" value="MFS_1"/>
    <property type="match status" value="1"/>
</dbReference>
<dbReference type="EMBL" id="FNUZ01000004">
    <property type="protein sequence ID" value="SEG42278.1"/>
    <property type="molecule type" value="Genomic_DNA"/>
</dbReference>
<feature type="transmembrane region" description="Helical" evidence="6">
    <location>
        <begin position="280"/>
        <end position="298"/>
    </location>
</feature>
<feature type="transmembrane region" description="Helical" evidence="6">
    <location>
        <begin position="337"/>
        <end position="363"/>
    </location>
</feature>
<dbReference type="PRINTS" id="PR01035">
    <property type="entry name" value="TCRTETA"/>
</dbReference>
<evidence type="ECO:0000256" key="5">
    <source>
        <dbReference type="ARBA" id="ARBA00023136"/>
    </source>
</evidence>
<dbReference type="GO" id="GO:0016020">
    <property type="term" value="C:membrane"/>
    <property type="evidence" value="ECO:0007669"/>
    <property type="project" value="UniProtKB-SubCell"/>
</dbReference>